<proteinExistence type="predicted"/>
<evidence type="ECO:0000313" key="5">
    <source>
        <dbReference type="Proteomes" id="UP001464891"/>
    </source>
</evidence>
<dbReference type="NCBIfam" id="NF033517">
    <property type="entry name" value="transpos_IS66"/>
    <property type="match status" value="1"/>
</dbReference>
<dbReference type="InterPro" id="IPR004291">
    <property type="entry name" value="Transposase_IS66_central"/>
</dbReference>
<reference evidence="4 5" key="1">
    <citation type="submission" date="2022-04" db="EMBL/GenBank/DDBJ databases">
        <title>Positive selection, recombination, and allopatry shape intraspecific diversity of widespread and dominant cyanobacteria.</title>
        <authorList>
            <person name="Wei J."/>
            <person name="Shu W."/>
            <person name="Hu C."/>
        </authorList>
    </citation>
    <scope>NUCLEOTIDE SEQUENCE [LARGE SCALE GENOMIC DNA]</scope>
    <source>
        <strain evidence="4 5">GB2-A4</strain>
    </source>
</reference>
<evidence type="ECO:0000313" key="4">
    <source>
        <dbReference type="EMBL" id="MEP0819985.1"/>
    </source>
</evidence>
<protein>
    <submittedName>
        <fullName evidence="4">IS66 family transposase</fullName>
    </submittedName>
</protein>
<dbReference type="Pfam" id="PF20042">
    <property type="entry name" value="DUF6444"/>
    <property type="match status" value="1"/>
</dbReference>
<dbReference type="Pfam" id="PF03050">
    <property type="entry name" value="DDE_Tnp_IS66"/>
    <property type="match status" value="1"/>
</dbReference>
<dbReference type="InterPro" id="IPR045618">
    <property type="entry name" value="DUF6444"/>
</dbReference>
<accession>A0ABV0JDX5</accession>
<dbReference type="PANTHER" id="PTHR33678">
    <property type="entry name" value="BLL1576 PROTEIN"/>
    <property type="match status" value="1"/>
</dbReference>
<name>A0ABV0JDX5_9CYAN</name>
<feature type="domain" description="DUF6444" evidence="3">
    <location>
        <begin position="31"/>
        <end position="101"/>
    </location>
</feature>
<evidence type="ECO:0000256" key="1">
    <source>
        <dbReference type="SAM" id="MobiDB-lite"/>
    </source>
</evidence>
<dbReference type="EMBL" id="JAMPKM010000018">
    <property type="protein sequence ID" value="MEP0819985.1"/>
    <property type="molecule type" value="Genomic_DNA"/>
</dbReference>
<evidence type="ECO:0000259" key="3">
    <source>
        <dbReference type="Pfam" id="PF20042"/>
    </source>
</evidence>
<organism evidence="4 5">
    <name type="scientific">Trichocoleus desertorum GB2-A4</name>
    <dbReference type="NCBI Taxonomy" id="2933944"/>
    <lineage>
        <taxon>Bacteria</taxon>
        <taxon>Bacillati</taxon>
        <taxon>Cyanobacteriota</taxon>
        <taxon>Cyanophyceae</taxon>
        <taxon>Leptolyngbyales</taxon>
        <taxon>Trichocoleusaceae</taxon>
        <taxon>Trichocoleus</taxon>
    </lineage>
</organism>
<dbReference type="InterPro" id="IPR052344">
    <property type="entry name" value="Transposase-related"/>
</dbReference>
<dbReference type="RefSeq" id="WP_190442591.1">
    <property type="nucleotide sequence ID" value="NZ_JAMPKM010000018.1"/>
</dbReference>
<evidence type="ECO:0000259" key="2">
    <source>
        <dbReference type="Pfam" id="PF03050"/>
    </source>
</evidence>
<feature type="domain" description="Transposase IS66 central" evidence="2">
    <location>
        <begin position="179"/>
        <end position="458"/>
    </location>
</feature>
<feature type="region of interest" description="Disordered" evidence="1">
    <location>
        <begin position="56"/>
        <end position="102"/>
    </location>
</feature>
<feature type="compositionally biased region" description="Polar residues" evidence="1">
    <location>
        <begin position="10"/>
        <end position="21"/>
    </location>
</feature>
<comment type="caution">
    <text evidence="4">The sequence shown here is derived from an EMBL/GenBank/DDBJ whole genome shotgun (WGS) entry which is preliminary data.</text>
</comment>
<dbReference type="Proteomes" id="UP001464891">
    <property type="component" value="Unassembled WGS sequence"/>
</dbReference>
<feature type="region of interest" description="Disordered" evidence="1">
    <location>
        <begin position="1"/>
        <end position="23"/>
    </location>
</feature>
<feature type="compositionally biased region" description="Basic and acidic residues" evidence="1">
    <location>
        <begin position="56"/>
        <end position="66"/>
    </location>
</feature>
<gene>
    <name evidence="4" type="ORF">NC998_23040</name>
</gene>
<sequence>MTDAVEFVQDQMSQRKPSSPISREEIRAIYAQGEIIALVEGLLERISQLEARLDQLENQQKQDSRNSSKPPSGDGLGKRTKRLRSRGERSSGGQPEHPGRTLEWSEQVDEVIVHPVLQCEACGASLSEIEVESWLLRQVHDLPPLRCVVREHQAEEKRCPCCTKLNQAVFPANVNSVVQYGSGIKSLMVYLMVGQLLPSMRVCDLLREVVGLEVSEGTLYNTYTHCHESLETIELHLKRAIQQAEVGHFDETGIRVNGQLMWLHVACTAALTYYFIHPKRRQVAMDAMDILPHFSSIGFHDNCSSYAHYACQHGWCNAHHLRELLFVVERYGQSWANEMMTFLVEIKTQVETAKAAGFSALSAIQLKEFEQRYQQLLKQGFQDNPMPPTVLEKPKSRGRPKQNPPRNLLNRLSNQSAVLAFMYDFRVPFDNNQAERDVCMMKLRQKISGGFRSLEGARLFYRIRGYRSTLRKQGIEVLDALKQLFEGNPIFPSLQPE</sequence>
<feature type="region of interest" description="Disordered" evidence="1">
    <location>
        <begin position="381"/>
        <end position="409"/>
    </location>
</feature>
<keyword evidence="5" id="KW-1185">Reference proteome</keyword>
<dbReference type="PANTHER" id="PTHR33678:SF1">
    <property type="entry name" value="BLL1576 PROTEIN"/>
    <property type="match status" value="1"/>
</dbReference>